<dbReference type="Proteomes" id="UP000186559">
    <property type="component" value="Chromosome"/>
</dbReference>
<name>A0A1U7DBQ0_9RHOB</name>
<keyword evidence="1" id="KW-0732">Signal</keyword>
<dbReference type="KEGG" id="tpro:Ga0080559_TMP4798"/>
<evidence type="ECO:0000256" key="1">
    <source>
        <dbReference type="SAM" id="SignalP"/>
    </source>
</evidence>
<dbReference type="STRING" id="1229727.Ga0080559_TMP4798"/>
<feature type="signal peptide" evidence="1">
    <location>
        <begin position="1"/>
        <end position="23"/>
    </location>
</feature>
<dbReference type="EMBL" id="CP014796">
    <property type="protein sequence ID" value="APX25594.1"/>
    <property type="molecule type" value="Genomic_DNA"/>
</dbReference>
<reference evidence="2 3" key="1">
    <citation type="submission" date="2016-03" db="EMBL/GenBank/DDBJ databases">
        <title>Deep-sea bacteria in the southern Pacific.</title>
        <authorList>
            <person name="Tang K."/>
        </authorList>
    </citation>
    <scope>NUCLEOTIDE SEQUENCE [LARGE SCALE GENOMIC DNA]</scope>
    <source>
        <strain evidence="2 3">JLT2016</strain>
    </source>
</reference>
<sequence length="92" mass="9708" precursor="true">MVLPLVALAALLAVLALRNGREAAELTETDVIALYAERYADEGGARGDCVGRPGEGAVWVVVTCDGAPGRIRYEADRLGGLVARKEERGPET</sequence>
<proteinExistence type="predicted"/>
<gene>
    <name evidence="2" type="ORF">Ga0080559_TMP4798</name>
</gene>
<organism evidence="2 3">
    <name type="scientific">Salipiger profundus</name>
    <dbReference type="NCBI Taxonomy" id="1229727"/>
    <lineage>
        <taxon>Bacteria</taxon>
        <taxon>Pseudomonadati</taxon>
        <taxon>Pseudomonadota</taxon>
        <taxon>Alphaproteobacteria</taxon>
        <taxon>Rhodobacterales</taxon>
        <taxon>Roseobacteraceae</taxon>
        <taxon>Salipiger</taxon>
    </lineage>
</organism>
<accession>A0A1U7DBQ0</accession>
<dbReference type="AlphaFoldDB" id="A0A1U7DBQ0"/>
<feature type="chain" id="PRO_5010518659" evidence="1">
    <location>
        <begin position="24"/>
        <end position="92"/>
    </location>
</feature>
<evidence type="ECO:0000313" key="2">
    <source>
        <dbReference type="EMBL" id="APX25594.1"/>
    </source>
</evidence>
<protein>
    <submittedName>
        <fullName evidence="2">Uncharacterized protein</fullName>
    </submittedName>
</protein>
<keyword evidence="3" id="KW-1185">Reference proteome</keyword>
<evidence type="ECO:0000313" key="3">
    <source>
        <dbReference type="Proteomes" id="UP000186559"/>
    </source>
</evidence>